<gene>
    <name evidence="3" type="ORF">DCK97_17495</name>
</gene>
<evidence type="ECO:0000259" key="2">
    <source>
        <dbReference type="Pfam" id="PF05193"/>
    </source>
</evidence>
<sequence length="485" mass="51355">MITALSSFRRHMSPIGHEVRRLGLRMIGTVLTALVLLVVIGPVPAARALDIRTLTSPQGIPFWLVQVSELPVVTVDFAFAGGTRIEPAAKAGAATLASGLLVEGAGDMDGPAFQDALAARAVEFSTGVDRDAFSGSFRSLATEAEEAAKLVGLALSAPRFDADDIERDRRQLLVSLARSAENPQAIASRSLLAGLFPNDAYGRDTDGTPETVAALTREDLAAYVSRQFTRNRLTLGVVGDITPEAAGRVVDLAFAGLPAGDGRPKTDPVSPSFFGETVVDRPIPQTIITFALPGILRSDPDWFPAFVMNHILGGGTFTARLFREVRETRGLAYSVGTTLYPLDRAGLLYGYAATRNDRARETVQVIREQIARFAEEGPTEAELAGAKKYLTGSFPLSLDGSGAVAGLLVTMQIHHLPPGYLDDRSSLIEAVTADDVKRVAKRLLDIDKLSVVMVGQPADGAGSAAPAAARISENGARSTAPNSIQ</sequence>
<proteinExistence type="predicted"/>
<evidence type="ECO:0000313" key="4">
    <source>
        <dbReference type="Proteomes" id="UP000257706"/>
    </source>
</evidence>
<comment type="caution">
    <text evidence="3">The sequence shown here is derived from an EMBL/GenBank/DDBJ whole genome shotgun (WGS) entry which is preliminary data.</text>
</comment>
<dbReference type="InterPro" id="IPR011249">
    <property type="entry name" value="Metalloenz_LuxS/M16"/>
</dbReference>
<dbReference type="InterPro" id="IPR050361">
    <property type="entry name" value="MPP/UQCRC_Complex"/>
</dbReference>
<dbReference type="EMBL" id="DMAI01000286">
    <property type="protein sequence ID" value="HAE49215.1"/>
    <property type="molecule type" value="Genomic_DNA"/>
</dbReference>
<feature type="compositionally biased region" description="Polar residues" evidence="1">
    <location>
        <begin position="475"/>
        <end position="485"/>
    </location>
</feature>
<protein>
    <submittedName>
        <fullName evidence="3">Peptidase M16</fullName>
    </submittedName>
</protein>
<dbReference type="SUPFAM" id="SSF63411">
    <property type="entry name" value="LuxS/MPP-like metallohydrolase"/>
    <property type="match status" value="2"/>
</dbReference>
<dbReference type="PANTHER" id="PTHR11851">
    <property type="entry name" value="METALLOPROTEASE"/>
    <property type="match status" value="1"/>
</dbReference>
<accession>A0A3B9IN36</accession>
<evidence type="ECO:0000256" key="1">
    <source>
        <dbReference type="SAM" id="MobiDB-lite"/>
    </source>
</evidence>
<name>A0A3B9IN36_9PROT</name>
<dbReference type="InterPro" id="IPR007863">
    <property type="entry name" value="Peptidase_M16_C"/>
</dbReference>
<dbReference type="AlphaFoldDB" id="A0A3B9IN36"/>
<dbReference type="Pfam" id="PF05193">
    <property type="entry name" value="Peptidase_M16_C"/>
    <property type="match status" value="1"/>
</dbReference>
<dbReference type="Proteomes" id="UP000257706">
    <property type="component" value="Unassembled WGS sequence"/>
</dbReference>
<dbReference type="GO" id="GO:0046872">
    <property type="term" value="F:metal ion binding"/>
    <property type="evidence" value="ECO:0007669"/>
    <property type="project" value="InterPro"/>
</dbReference>
<feature type="region of interest" description="Disordered" evidence="1">
    <location>
        <begin position="460"/>
        <end position="485"/>
    </location>
</feature>
<dbReference type="Gene3D" id="3.30.830.10">
    <property type="entry name" value="Metalloenzyme, LuxS/M16 peptidase-like"/>
    <property type="match status" value="2"/>
</dbReference>
<organism evidence="3 4">
    <name type="scientific">Tistrella mobilis</name>
    <dbReference type="NCBI Taxonomy" id="171437"/>
    <lineage>
        <taxon>Bacteria</taxon>
        <taxon>Pseudomonadati</taxon>
        <taxon>Pseudomonadota</taxon>
        <taxon>Alphaproteobacteria</taxon>
        <taxon>Geminicoccales</taxon>
        <taxon>Geminicoccaceae</taxon>
        <taxon>Tistrella</taxon>
    </lineage>
</organism>
<feature type="compositionally biased region" description="Low complexity" evidence="1">
    <location>
        <begin position="460"/>
        <end position="469"/>
    </location>
</feature>
<feature type="domain" description="Peptidase M16 C-terminal" evidence="2">
    <location>
        <begin position="215"/>
        <end position="389"/>
    </location>
</feature>
<reference evidence="3 4" key="1">
    <citation type="journal article" date="2018" name="Nat. Biotechnol.">
        <title>A standardized bacterial taxonomy based on genome phylogeny substantially revises the tree of life.</title>
        <authorList>
            <person name="Parks D.H."/>
            <person name="Chuvochina M."/>
            <person name="Waite D.W."/>
            <person name="Rinke C."/>
            <person name="Skarshewski A."/>
            <person name="Chaumeil P.A."/>
            <person name="Hugenholtz P."/>
        </authorList>
    </citation>
    <scope>NUCLEOTIDE SEQUENCE [LARGE SCALE GENOMIC DNA]</scope>
    <source>
        <strain evidence="3">UBA8739</strain>
    </source>
</reference>
<dbReference type="PANTHER" id="PTHR11851:SF224">
    <property type="entry name" value="PROCESSING PROTEASE"/>
    <property type="match status" value="1"/>
</dbReference>
<evidence type="ECO:0000313" key="3">
    <source>
        <dbReference type="EMBL" id="HAE49215.1"/>
    </source>
</evidence>